<dbReference type="SUPFAM" id="SSF52402">
    <property type="entry name" value="Adenine nucleotide alpha hydrolases-like"/>
    <property type="match status" value="1"/>
</dbReference>
<evidence type="ECO:0000256" key="5">
    <source>
        <dbReference type="ARBA" id="ARBA00022840"/>
    </source>
</evidence>
<dbReference type="InterPro" id="IPR046884">
    <property type="entry name" value="MnmA-like_central"/>
</dbReference>
<dbReference type="PANTHER" id="PTHR11933:SF5">
    <property type="entry name" value="MITOCHONDRIAL TRNA-SPECIFIC 2-THIOURIDYLASE 1"/>
    <property type="match status" value="1"/>
</dbReference>
<dbReference type="EMBL" id="DRTB01000011">
    <property type="protein sequence ID" value="HHE04453.1"/>
    <property type="molecule type" value="Genomic_DNA"/>
</dbReference>
<evidence type="ECO:0000256" key="9">
    <source>
        <dbReference type="HAMAP-Rule" id="MF_00144"/>
    </source>
</evidence>
<comment type="catalytic activity">
    <reaction evidence="8 9">
        <text>S-sulfanyl-L-cysteinyl-[protein] + uridine(34) in tRNA + AH2 + ATP = 2-thiouridine(34) in tRNA + L-cysteinyl-[protein] + A + AMP + diphosphate + H(+)</text>
        <dbReference type="Rhea" id="RHEA:47032"/>
        <dbReference type="Rhea" id="RHEA-COMP:10131"/>
        <dbReference type="Rhea" id="RHEA-COMP:11726"/>
        <dbReference type="Rhea" id="RHEA-COMP:11727"/>
        <dbReference type="Rhea" id="RHEA-COMP:11728"/>
        <dbReference type="ChEBI" id="CHEBI:13193"/>
        <dbReference type="ChEBI" id="CHEBI:15378"/>
        <dbReference type="ChEBI" id="CHEBI:17499"/>
        <dbReference type="ChEBI" id="CHEBI:29950"/>
        <dbReference type="ChEBI" id="CHEBI:30616"/>
        <dbReference type="ChEBI" id="CHEBI:33019"/>
        <dbReference type="ChEBI" id="CHEBI:61963"/>
        <dbReference type="ChEBI" id="CHEBI:65315"/>
        <dbReference type="ChEBI" id="CHEBI:87170"/>
        <dbReference type="ChEBI" id="CHEBI:456215"/>
        <dbReference type="EC" id="2.8.1.13"/>
    </reaction>
</comment>
<evidence type="ECO:0000256" key="8">
    <source>
        <dbReference type="ARBA" id="ARBA00051542"/>
    </source>
</evidence>
<feature type="domain" description="tRNA-specific 2-thiouridylase MnmA-like C-terminal" evidence="10">
    <location>
        <begin position="251"/>
        <end position="321"/>
    </location>
</feature>
<feature type="binding site" evidence="9">
    <location>
        <position position="26"/>
    </location>
    <ligand>
        <name>ATP</name>
        <dbReference type="ChEBI" id="CHEBI:30616"/>
    </ligand>
</feature>
<keyword evidence="1 9" id="KW-0820">tRNA-binding</keyword>
<evidence type="ECO:0000256" key="7">
    <source>
        <dbReference type="ARBA" id="ARBA00023157"/>
    </source>
</evidence>
<name>A0A7C5HFQ9_UNCW3</name>
<keyword evidence="9" id="KW-0963">Cytoplasm</keyword>
<dbReference type="InterPro" id="IPR004506">
    <property type="entry name" value="MnmA-like"/>
</dbReference>
<dbReference type="GO" id="GO:0005737">
    <property type="term" value="C:cytoplasm"/>
    <property type="evidence" value="ECO:0007669"/>
    <property type="project" value="UniProtKB-SubCell"/>
</dbReference>
<dbReference type="CDD" id="cd01998">
    <property type="entry name" value="MnmA_TRMU-like"/>
    <property type="match status" value="1"/>
</dbReference>
<keyword evidence="3 9" id="KW-0819">tRNA processing</keyword>
<organism evidence="12">
    <name type="scientific">candidate division WOR-3 bacterium</name>
    <dbReference type="NCBI Taxonomy" id="2052148"/>
    <lineage>
        <taxon>Bacteria</taxon>
        <taxon>Bacteria division WOR-3</taxon>
    </lineage>
</organism>
<protein>
    <recommendedName>
        <fullName evidence="9">tRNA-specific 2-thiouridylase MnmA</fullName>
        <ecNumber evidence="9">2.8.1.13</ecNumber>
    </recommendedName>
</protein>
<reference evidence="12" key="1">
    <citation type="journal article" date="2020" name="mSystems">
        <title>Genome- and Community-Level Interaction Insights into Carbon Utilization and Element Cycling Functions of Hydrothermarchaeota in Hydrothermal Sediment.</title>
        <authorList>
            <person name="Zhou Z."/>
            <person name="Liu Y."/>
            <person name="Xu W."/>
            <person name="Pan J."/>
            <person name="Luo Z.H."/>
            <person name="Li M."/>
        </authorList>
    </citation>
    <scope>NUCLEOTIDE SEQUENCE [LARGE SCALE GENOMIC DNA]</scope>
    <source>
        <strain evidence="12">HyVt-74</strain>
    </source>
</reference>
<dbReference type="FunFam" id="2.30.30.280:FF:000001">
    <property type="entry name" value="tRNA-specific 2-thiouridylase MnmA"/>
    <property type="match status" value="1"/>
</dbReference>
<feature type="active site" description="Nucleophile" evidence="9">
    <location>
        <position position="82"/>
    </location>
</feature>
<dbReference type="GO" id="GO:0005524">
    <property type="term" value="F:ATP binding"/>
    <property type="evidence" value="ECO:0007669"/>
    <property type="project" value="UniProtKB-KW"/>
</dbReference>
<evidence type="ECO:0000256" key="1">
    <source>
        <dbReference type="ARBA" id="ARBA00022555"/>
    </source>
</evidence>
<dbReference type="Pfam" id="PF03054">
    <property type="entry name" value="tRNA_Me_trans"/>
    <property type="match status" value="1"/>
</dbReference>
<evidence type="ECO:0000259" key="11">
    <source>
        <dbReference type="Pfam" id="PF20259"/>
    </source>
</evidence>
<evidence type="ECO:0000256" key="2">
    <source>
        <dbReference type="ARBA" id="ARBA00022679"/>
    </source>
</evidence>
<dbReference type="InterPro" id="IPR046885">
    <property type="entry name" value="MnmA-like_C"/>
</dbReference>
<proteinExistence type="inferred from homology"/>
<gene>
    <name evidence="9 12" type="primary">mnmA</name>
    <name evidence="12" type="ORF">ENL19_00145</name>
</gene>
<keyword evidence="2 9" id="KW-0808">Transferase</keyword>
<comment type="caution">
    <text evidence="12">The sequence shown here is derived from an EMBL/GenBank/DDBJ whole genome shotgun (WGS) entry which is preliminary data.</text>
</comment>
<comment type="caution">
    <text evidence="9">Lacks conserved residue(s) required for the propagation of feature annotation.</text>
</comment>
<dbReference type="HAMAP" id="MF_00144">
    <property type="entry name" value="tRNA_thiouridyl_MnmA"/>
    <property type="match status" value="1"/>
</dbReference>
<dbReference type="InterPro" id="IPR014729">
    <property type="entry name" value="Rossmann-like_a/b/a_fold"/>
</dbReference>
<evidence type="ECO:0000256" key="3">
    <source>
        <dbReference type="ARBA" id="ARBA00022694"/>
    </source>
</evidence>
<evidence type="ECO:0000256" key="4">
    <source>
        <dbReference type="ARBA" id="ARBA00022741"/>
    </source>
</evidence>
<comment type="function">
    <text evidence="9">Catalyzes the 2-thiolation of uridine at the wobble position (U34) of tRNA, leading to the formation of s(2)U34.</text>
</comment>
<feature type="site" description="Interaction with tRNA" evidence="9">
    <location>
        <position position="107"/>
    </location>
</feature>
<comment type="subcellular location">
    <subcellularLocation>
        <location evidence="9">Cytoplasm</location>
    </subcellularLocation>
</comment>
<dbReference type="AlphaFoldDB" id="A0A7C5HFQ9"/>
<sequence>MSGGIDSSAAAIVLKEMGYEVAGITLSLGKGCCAFQNASAVSKYLGIKWQVYNSDKDFRRTVIDYTINEYKRGRTPNPCAVCNKDIKFRILLKIADEMGIEKVATGHYARVKNENKRYMLMKGRDREKSQEYFLAMLTQGQLSRAFFPLGDRTKVDTKKITKDLPVQKWIESQDICFVKDGKRIGGLIENKEGDIIDEDGRLLGKHKGIFHYTIGQRRGIGISSQTPIYVLRIIPEKNTIVVGKEKALYKRRFLISRPNWIFKETPDFPIEAEAKIRYKFKPAQAIIDKNVIEFREPQKSITPGQLAVFYKGDYVLGAGWIKEVIE</sequence>
<feature type="domain" description="tRNA-specific 2-thiouridylase MnmA-like central" evidence="11">
    <location>
        <begin position="187"/>
        <end position="244"/>
    </location>
</feature>
<dbReference type="Proteomes" id="UP000886110">
    <property type="component" value="Unassembled WGS sequence"/>
</dbReference>
<dbReference type="Gene3D" id="2.30.30.280">
    <property type="entry name" value="Adenine nucleotide alpha hydrolases-like domains"/>
    <property type="match status" value="1"/>
</dbReference>
<feature type="site" description="Interaction with tRNA" evidence="9">
    <location>
        <position position="305"/>
    </location>
</feature>
<dbReference type="Pfam" id="PF20259">
    <property type="entry name" value="tRNA_Me_trans_M"/>
    <property type="match status" value="1"/>
</dbReference>
<feature type="active site" description="Cysteine persulfide intermediate" evidence="9">
    <location>
        <position position="176"/>
    </location>
</feature>
<dbReference type="Gene3D" id="3.40.50.620">
    <property type="entry name" value="HUPs"/>
    <property type="match status" value="1"/>
</dbReference>
<evidence type="ECO:0000259" key="10">
    <source>
        <dbReference type="Pfam" id="PF20258"/>
    </source>
</evidence>
<dbReference type="PANTHER" id="PTHR11933">
    <property type="entry name" value="TRNA 5-METHYLAMINOMETHYL-2-THIOURIDYLATE -METHYLTRANSFERASE"/>
    <property type="match status" value="1"/>
</dbReference>
<keyword evidence="5 9" id="KW-0067">ATP-binding</keyword>
<keyword evidence="6 9" id="KW-0694">RNA-binding</keyword>
<dbReference type="NCBIfam" id="TIGR00420">
    <property type="entry name" value="trmU"/>
    <property type="match status" value="1"/>
</dbReference>
<comment type="similarity">
    <text evidence="9">Belongs to the MnmA/TRMU family.</text>
</comment>
<accession>A0A7C5HFQ9</accession>
<dbReference type="GO" id="GO:0002143">
    <property type="term" value="P:tRNA wobble position uridine thiolation"/>
    <property type="evidence" value="ECO:0007669"/>
    <property type="project" value="TreeGrafter"/>
</dbReference>
<dbReference type="GO" id="GO:0000049">
    <property type="term" value="F:tRNA binding"/>
    <property type="evidence" value="ECO:0007669"/>
    <property type="project" value="UniProtKB-KW"/>
</dbReference>
<dbReference type="Gene3D" id="2.40.30.10">
    <property type="entry name" value="Translation factors"/>
    <property type="match status" value="1"/>
</dbReference>
<evidence type="ECO:0000313" key="12">
    <source>
        <dbReference type="EMBL" id="HHE04453.1"/>
    </source>
</evidence>
<keyword evidence="4 9" id="KW-0547">Nucleotide-binding</keyword>
<dbReference type="EC" id="2.8.1.13" evidence="9"/>
<dbReference type="InterPro" id="IPR023382">
    <property type="entry name" value="MnmA-like_central_sf"/>
</dbReference>
<keyword evidence="7" id="KW-1015">Disulfide bond</keyword>
<evidence type="ECO:0000256" key="6">
    <source>
        <dbReference type="ARBA" id="ARBA00022884"/>
    </source>
</evidence>
<dbReference type="Pfam" id="PF20258">
    <property type="entry name" value="tRNA_Me_trans_C"/>
    <property type="match status" value="1"/>
</dbReference>
<dbReference type="GO" id="GO:0103016">
    <property type="term" value="F:tRNA-uridine 2-sulfurtransferase activity"/>
    <property type="evidence" value="ECO:0007669"/>
    <property type="project" value="UniProtKB-EC"/>
</dbReference>
<feature type="binding site" evidence="9">
    <location>
        <position position="106"/>
    </location>
    <ligand>
        <name>ATP</name>
        <dbReference type="ChEBI" id="CHEBI:30616"/>
    </ligand>
</feature>
<dbReference type="NCBIfam" id="NF001138">
    <property type="entry name" value="PRK00143.1"/>
    <property type="match status" value="1"/>
</dbReference>
<feature type="region of interest" description="Interaction with tRNA" evidence="9">
    <location>
        <begin position="277"/>
        <end position="278"/>
    </location>
</feature>